<comment type="similarity">
    <text evidence="1 5">Belongs to the CDC6/cdc18 family.</text>
</comment>
<dbReference type="InterPro" id="IPR036388">
    <property type="entry name" value="WH-like_DNA-bd_sf"/>
</dbReference>
<dbReference type="SUPFAM" id="SSF52540">
    <property type="entry name" value="P-loop containing nucleoside triphosphate hydrolases"/>
    <property type="match status" value="1"/>
</dbReference>
<name>A0A2C5ZQR4_9HYPO</name>
<dbReference type="InterPro" id="IPR054425">
    <property type="entry name" value="Cdc6_ORC1-like_ATPase_lid"/>
</dbReference>
<feature type="region of interest" description="Disordered" evidence="6">
    <location>
        <begin position="1"/>
        <end position="58"/>
    </location>
</feature>
<evidence type="ECO:0000256" key="4">
    <source>
        <dbReference type="ARBA" id="ARBA00023306"/>
    </source>
</evidence>
<dbReference type="Proteomes" id="UP000224854">
    <property type="component" value="Unassembled WGS sequence"/>
</dbReference>
<feature type="region of interest" description="Disordered" evidence="6">
    <location>
        <begin position="567"/>
        <end position="590"/>
    </location>
</feature>
<keyword evidence="4" id="KW-0131">Cell cycle</keyword>
<dbReference type="InterPro" id="IPR027417">
    <property type="entry name" value="P-loop_NTPase"/>
</dbReference>
<evidence type="ECO:0000256" key="5">
    <source>
        <dbReference type="PIRNR" id="PIRNR001767"/>
    </source>
</evidence>
<evidence type="ECO:0000313" key="9">
    <source>
        <dbReference type="EMBL" id="PHH81661.1"/>
    </source>
</evidence>
<evidence type="ECO:0000313" key="10">
    <source>
        <dbReference type="Proteomes" id="UP000224854"/>
    </source>
</evidence>
<evidence type="ECO:0000256" key="6">
    <source>
        <dbReference type="SAM" id="MobiDB-lite"/>
    </source>
</evidence>
<dbReference type="GO" id="GO:0005634">
    <property type="term" value="C:nucleus"/>
    <property type="evidence" value="ECO:0007669"/>
    <property type="project" value="TreeGrafter"/>
</dbReference>
<feature type="compositionally biased region" description="Basic residues" evidence="6">
    <location>
        <begin position="1"/>
        <end position="11"/>
    </location>
</feature>
<proteinExistence type="inferred from homology"/>
<dbReference type="Gene3D" id="1.10.10.10">
    <property type="entry name" value="Winged helix-like DNA-binding domain superfamily/Winged helix DNA-binding domain"/>
    <property type="match status" value="1"/>
</dbReference>
<sequence length="628" mass="68248">MARSALGKRGRVLSQVDSQTRRKRTRLQVKQSETPNRSDQENCDPRHVTSDSEHEAGDEIGDAIGDAIDDEAAHEIAQLPGRTRKLQIQTLAIKSPVTPSTPRHRDVLSGGPTTPRHAVMSAGKLFKRMTPQSCFSPSTIQTVYQSARQLFAREADAGQLVGRESERDQLVEFLSRCSSSSPSGCVYVSGPPGTGKSAMITHLMREHSHGPKIRSAYINCMSIKSSKALYDALVSELGLQGGSSDADAVTALQQAFCPRTKSSTVYQVTLDEMDHVLTMDLESLYRVMEWSMHKSSRLVLIGIANALDLTDRFLPRLKAKNLKPQLLPFLPYTAPQIKTIVVTRLKSLLPAGKQDYVPFLHPAAIELCSRKVSSQTGDLRKAFEICRRALELIETETRSKHQDEAREKLLQLTPSKKPLGEKINMAAAEGSSRSVLQIMTASLGALTAETAPRASIGHVNKITAAAFSNGTTQRLKTLNLQQKATLCALVAYENRARAPTKAATTAPLTPSKTRTLAPSIKMLFNAYRSLCTWDSVLYPLASSEFREVVGSLETLGLINTVDGRTGSFATPQTPSKRGRKVASASGDEKRIASSVSEKEVEAVTEGPGAGILRSILAGEALDLMDVCV</sequence>
<dbReference type="Gene3D" id="3.40.50.300">
    <property type="entry name" value="P-loop containing nucleotide triphosphate hydrolases"/>
    <property type="match status" value="1"/>
</dbReference>
<reference evidence="9 10" key="1">
    <citation type="submission" date="2017-06" db="EMBL/GenBank/DDBJ databases">
        <title>Ant-infecting Ophiocordyceps genomes reveal a high diversity of potential behavioral manipulation genes and a possible major role for enterotoxins.</title>
        <authorList>
            <person name="De Bekker C."/>
            <person name="Evans H.C."/>
            <person name="Brachmann A."/>
            <person name="Hughes D.P."/>
        </authorList>
    </citation>
    <scope>NUCLEOTIDE SEQUENCE [LARGE SCALE GENOMIC DNA]</scope>
    <source>
        <strain evidence="9 10">1348a</strain>
    </source>
</reference>
<feature type="compositionally biased region" description="Basic and acidic residues" evidence="6">
    <location>
        <begin position="36"/>
        <end position="57"/>
    </location>
</feature>
<dbReference type="FunFam" id="3.40.50.300:FF:000547">
    <property type="entry name" value="Cell division control protein"/>
    <property type="match status" value="1"/>
</dbReference>
<dbReference type="AlphaFoldDB" id="A0A2C5ZQR4"/>
<dbReference type="InterPro" id="IPR016314">
    <property type="entry name" value="Cdc6/18"/>
</dbReference>
<dbReference type="GO" id="GO:0051301">
    <property type="term" value="P:cell division"/>
    <property type="evidence" value="ECO:0007669"/>
    <property type="project" value="UniProtKB-UniRule"/>
</dbReference>
<evidence type="ECO:0000256" key="3">
    <source>
        <dbReference type="ARBA" id="ARBA00022705"/>
    </source>
</evidence>
<dbReference type="InterPro" id="IPR041664">
    <property type="entry name" value="AAA_16"/>
</dbReference>
<dbReference type="GO" id="GO:0006270">
    <property type="term" value="P:DNA replication initiation"/>
    <property type="evidence" value="ECO:0007669"/>
    <property type="project" value="UniProtKB-UniRule"/>
</dbReference>
<feature type="region of interest" description="Disordered" evidence="6">
    <location>
        <begin position="96"/>
        <end position="115"/>
    </location>
</feature>
<keyword evidence="3" id="KW-0235">DNA replication</keyword>
<dbReference type="PIRSF" id="PIRSF001767">
    <property type="entry name" value="Cdc6"/>
    <property type="match status" value="1"/>
</dbReference>
<evidence type="ECO:0000256" key="2">
    <source>
        <dbReference type="ARBA" id="ARBA00022618"/>
    </source>
</evidence>
<dbReference type="InterPro" id="IPR050311">
    <property type="entry name" value="ORC1/CDC6"/>
</dbReference>
<comment type="caution">
    <text evidence="9">The sequence shown here is derived from an EMBL/GenBank/DDBJ whole genome shotgun (WGS) entry which is preliminary data.</text>
</comment>
<protein>
    <recommendedName>
        <fullName evidence="5">Cell division control protein</fullName>
    </recommendedName>
</protein>
<dbReference type="PANTHER" id="PTHR10763">
    <property type="entry name" value="CELL DIVISION CONTROL PROTEIN 6-RELATED"/>
    <property type="match status" value="1"/>
</dbReference>
<accession>A0A2C5ZQR4</accession>
<keyword evidence="10" id="KW-1185">Reference proteome</keyword>
<dbReference type="Gene3D" id="1.10.8.60">
    <property type="match status" value="1"/>
</dbReference>
<dbReference type="GO" id="GO:0033314">
    <property type="term" value="P:mitotic DNA replication checkpoint signaling"/>
    <property type="evidence" value="ECO:0007669"/>
    <property type="project" value="TreeGrafter"/>
</dbReference>
<feature type="domain" description="Cdc6/ORC1-like ATPase lid" evidence="8">
    <location>
        <begin position="332"/>
        <end position="396"/>
    </location>
</feature>
<dbReference type="Pfam" id="PF13191">
    <property type="entry name" value="AAA_16"/>
    <property type="match status" value="1"/>
</dbReference>
<evidence type="ECO:0000259" key="7">
    <source>
        <dbReference type="Pfam" id="PF13191"/>
    </source>
</evidence>
<gene>
    <name evidence="9" type="ORF">CDD82_250</name>
</gene>
<dbReference type="PANTHER" id="PTHR10763:SF26">
    <property type="entry name" value="CELL DIVISION CONTROL PROTEIN 6 HOMOLOG"/>
    <property type="match status" value="1"/>
</dbReference>
<dbReference type="EMBL" id="NJEU01000105">
    <property type="protein sequence ID" value="PHH81661.1"/>
    <property type="molecule type" value="Genomic_DNA"/>
</dbReference>
<dbReference type="GO" id="GO:0003688">
    <property type="term" value="F:DNA replication origin binding"/>
    <property type="evidence" value="ECO:0007669"/>
    <property type="project" value="TreeGrafter"/>
</dbReference>
<evidence type="ECO:0000256" key="1">
    <source>
        <dbReference type="ARBA" id="ARBA00006184"/>
    </source>
</evidence>
<feature type="domain" description="Orc1-like AAA ATPase" evidence="7">
    <location>
        <begin position="159"/>
        <end position="261"/>
    </location>
</feature>
<dbReference type="OrthoDB" id="1926878at2759"/>
<keyword evidence="2" id="KW-0132">Cell division</keyword>
<dbReference type="Pfam" id="PF22606">
    <property type="entry name" value="Cdc6-ORC-like_ATPase_lid"/>
    <property type="match status" value="1"/>
</dbReference>
<organism evidence="9 10">
    <name type="scientific">Ophiocordyceps australis</name>
    <dbReference type="NCBI Taxonomy" id="1399860"/>
    <lineage>
        <taxon>Eukaryota</taxon>
        <taxon>Fungi</taxon>
        <taxon>Dikarya</taxon>
        <taxon>Ascomycota</taxon>
        <taxon>Pezizomycotina</taxon>
        <taxon>Sordariomycetes</taxon>
        <taxon>Hypocreomycetidae</taxon>
        <taxon>Hypocreales</taxon>
        <taxon>Ophiocordycipitaceae</taxon>
        <taxon>Ophiocordyceps</taxon>
    </lineage>
</organism>
<evidence type="ECO:0000259" key="8">
    <source>
        <dbReference type="Pfam" id="PF22606"/>
    </source>
</evidence>